<proteinExistence type="predicted"/>
<dbReference type="Proteomes" id="UP001156870">
    <property type="component" value="Unassembled WGS sequence"/>
</dbReference>
<sequence>MKKYLWGQDSIKNLLITLSLNWDKGFPHENYCEEGGKLGNIPVKIDGTNLSDF</sequence>
<name>A0AA37T5Z4_9GAMM</name>
<dbReference type="EMBL" id="BSPD01000053">
    <property type="protein sequence ID" value="GLS26431.1"/>
    <property type="molecule type" value="Genomic_DNA"/>
</dbReference>
<reference evidence="1 2" key="1">
    <citation type="journal article" date="2014" name="Int. J. Syst. Evol. Microbiol.">
        <title>Complete genome sequence of Corynebacterium casei LMG S-19264T (=DSM 44701T), isolated from a smear-ripened cheese.</title>
        <authorList>
            <consortium name="US DOE Joint Genome Institute (JGI-PGF)"/>
            <person name="Walter F."/>
            <person name="Albersmeier A."/>
            <person name="Kalinowski J."/>
            <person name="Ruckert C."/>
        </authorList>
    </citation>
    <scope>NUCLEOTIDE SEQUENCE [LARGE SCALE GENOMIC DNA]</scope>
    <source>
        <strain evidence="1 2">NBRC 110095</strain>
    </source>
</reference>
<keyword evidence="2" id="KW-1185">Reference proteome</keyword>
<comment type="caution">
    <text evidence="1">The sequence shown here is derived from an EMBL/GenBank/DDBJ whole genome shotgun (WGS) entry which is preliminary data.</text>
</comment>
<dbReference type="AlphaFoldDB" id="A0AA37T5Z4"/>
<protein>
    <submittedName>
        <fullName evidence="1">Uncharacterized protein</fullName>
    </submittedName>
</protein>
<evidence type="ECO:0000313" key="1">
    <source>
        <dbReference type="EMBL" id="GLS26431.1"/>
    </source>
</evidence>
<gene>
    <name evidence="1" type="ORF">GCM10007877_21470</name>
</gene>
<organism evidence="1 2">
    <name type="scientific">Marinibactrum halimedae</name>
    <dbReference type="NCBI Taxonomy" id="1444977"/>
    <lineage>
        <taxon>Bacteria</taxon>
        <taxon>Pseudomonadati</taxon>
        <taxon>Pseudomonadota</taxon>
        <taxon>Gammaproteobacteria</taxon>
        <taxon>Cellvibrionales</taxon>
        <taxon>Cellvibrionaceae</taxon>
        <taxon>Marinibactrum</taxon>
    </lineage>
</organism>
<accession>A0AA37T5Z4</accession>
<evidence type="ECO:0000313" key="2">
    <source>
        <dbReference type="Proteomes" id="UP001156870"/>
    </source>
</evidence>